<evidence type="ECO:0000313" key="3">
    <source>
        <dbReference type="EMBL" id="EFJ50903.1"/>
    </source>
</evidence>
<name>D8TNU4_VOLCA</name>
<dbReference type="PANTHER" id="PTHR11242:SF0">
    <property type="entry name" value="TPR_REGION DOMAIN-CONTAINING PROTEIN"/>
    <property type="match status" value="1"/>
</dbReference>
<reference evidence="3 4" key="1">
    <citation type="journal article" date="2010" name="Science">
        <title>Genomic analysis of organismal complexity in the multicellular green alga Volvox carteri.</title>
        <authorList>
            <person name="Prochnik S.E."/>
            <person name="Umen J."/>
            <person name="Nedelcu A.M."/>
            <person name="Hallmann A."/>
            <person name="Miller S.M."/>
            <person name="Nishii I."/>
            <person name="Ferris P."/>
            <person name="Kuo A."/>
            <person name="Mitros T."/>
            <person name="Fritz-Laylin L.K."/>
            <person name="Hellsten U."/>
            <person name="Chapman J."/>
            <person name="Simakov O."/>
            <person name="Rensing S.A."/>
            <person name="Terry A."/>
            <person name="Pangilinan J."/>
            <person name="Kapitonov V."/>
            <person name="Jurka J."/>
            <person name="Salamov A."/>
            <person name="Shapiro H."/>
            <person name="Schmutz J."/>
            <person name="Grimwood J."/>
            <person name="Lindquist E."/>
            <person name="Lucas S."/>
            <person name="Grigoriev I.V."/>
            <person name="Schmitt R."/>
            <person name="Kirk D."/>
            <person name="Rokhsar D.S."/>
        </authorList>
    </citation>
    <scope>NUCLEOTIDE SEQUENCE [LARGE SCALE GENOMIC DNA]</scope>
    <source>
        <strain evidence="4">f. Nagariensis / Eve</strain>
    </source>
</reference>
<keyword evidence="2" id="KW-0802">TPR repeat</keyword>
<organism evidence="4">
    <name type="scientific">Volvox carteri f. nagariensis</name>
    <dbReference type="NCBI Taxonomy" id="3068"/>
    <lineage>
        <taxon>Eukaryota</taxon>
        <taxon>Viridiplantae</taxon>
        <taxon>Chlorophyta</taxon>
        <taxon>core chlorophytes</taxon>
        <taxon>Chlorophyceae</taxon>
        <taxon>CS clade</taxon>
        <taxon>Chlamydomonadales</taxon>
        <taxon>Volvocaceae</taxon>
        <taxon>Volvox</taxon>
    </lineage>
</organism>
<dbReference type="InterPro" id="IPR039663">
    <property type="entry name" value="AIP/AIPL1/TTC9"/>
</dbReference>
<evidence type="ECO:0000256" key="1">
    <source>
        <dbReference type="ARBA" id="ARBA00022737"/>
    </source>
</evidence>
<evidence type="ECO:0000313" key="4">
    <source>
        <dbReference type="Proteomes" id="UP000001058"/>
    </source>
</evidence>
<sequence>MFNDATMDISAWASNPVVLKMLQRARLLLQEGAMNDRDLEELLLAHLKHPSNQHKSEFNEHVLSSRRIMANPEELAAAMNEQLDERQLGNRAYTSGDFQTALHHYARGLNVLRLLQPDNPGDQKVIREAELALLLNSAAAHLACGAYGACMEACSTVLSYDASNTMAHLRRAKAHMLRREYQAADEDLNAAEALSNGSRAQELRSLRHELRLLRLRDRRTDKSVYERMFKA</sequence>
<dbReference type="PANTHER" id="PTHR11242">
    <property type="entry name" value="ARYL HYDROCARBON RECEPTOR INTERACTING PROTEIN RELATED"/>
    <property type="match status" value="1"/>
</dbReference>
<dbReference type="EMBL" id="GL378329">
    <property type="protein sequence ID" value="EFJ50903.1"/>
    <property type="molecule type" value="Genomic_DNA"/>
</dbReference>
<dbReference type="SUPFAM" id="SSF48452">
    <property type="entry name" value="TPR-like"/>
    <property type="match status" value="1"/>
</dbReference>
<dbReference type="KEGG" id="vcn:VOLCADRAFT_88302"/>
<gene>
    <name evidence="3" type="ORF">VOLCADRAFT_88302</name>
</gene>
<dbReference type="InParanoid" id="D8TNU4"/>
<protein>
    <submittedName>
        <fullName evidence="3">Uncharacterized protein</fullName>
    </submittedName>
</protein>
<evidence type="ECO:0000256" key="2">
    <source>
        <dbReference type="ARBA" id="ARBA00022803"/>
    </source>
</evidence>
<keyword evidence="4" id="KW-1185">Reference proteome</keyword>
<keyword evidence="1" id="KW-0677">Repeat</keyword>
<dbReference type="OrthoDB" id="538775at2759"/>
<accession>D8TNU4</accession>
<dbReference type="Gene3D" id="1.25.40.10">
    <property type="entry name" value="Tetratricopeptide repeat domain"/>
    <property type="match status" value="1"/>
</dbReference>
<dbReference type="GeneID" id="9621027"/>
<proteinExistence type="predicted"/>
<dbReference type="eggNOG" id="KOG0543">
    <property type="taxonomic scope" value="Eukaryota"/>
</dbReference>
<dbReference type="STRING" id="3068.D8TNU4"/>
<dbReference type="Proteomes" id="UP000001058">
    <property type="component" value="Unassembled WGS sequence"/>
</dbReference>
<dbReference type="RefSeq" id="XP_002947915.1">
    <property type="nucleotide sequence ID" value="XM_002947869.1"/>
</dbReference>
<dbReference type="InterPro" id="IPR011990">
    <property type="entry name" value="TPR-like_helical_dom_sf"/>
</dbReference>
<dbReference type="AlphaFoldDB" id="D8TNU4"/>